<organism evidence="12 13">
    <name type="scientific">Xylella phage Cota</name>
    <dbReference type="NCBI Taxonomy" id="2699877"/>
    <lineage>
        <taxon>Viruses</taxon>
        <taxon>Duplodnaviria</taxon>
        <taxon>Heunggongvirae</taxon>
        <taxon>Uroviricota</taxon>
        <taxon>Caudoviricetes</taxon>
        <taxon>Autographivirales</taxon>
        <taxon>Autonotataviridae</taxon>
        <taxon>Cotavirus</taxon>
        <taxon>Cotavirus cota</taxon>
    </lineage>
</organism>
<evidence type="ECO:0000313" key="13">
    <source>
        <dbReference type="Proteomes" id="UP000501273"/>
    </source>
</evidence>
<dbReference type="Proteomes" id="UP000501273">
    <property type="component" value="Chromosome"/>
</dbReference>
<evidence type="ECO:0000256" key="3">
    <source>
        <dbReference type="ARBA" id="ARBA00022470"/>
    </source>
</evidence>
<keyword evidence="13" id="KW-1185">Reference proteome</keyword>
<evidence type="ECO:0000256" key="7">
    <source>
        <dbReference type="ARBA" id="ARBA00022950"/>
    </source>
</evidence>
<evidence type="ECO:0000256" key="11">
    <source>
        <dbReference type="SAM" id="Coils"/>
    </source>
</evidence>
<proteinExistence type="predicted"/>
<evidence type="ECO:0000256" key="10">
    <source>
        <dbReference type="ARBA" id="ARBA00023296"/>
    </source>
</evidence>
<evidence type="ECO:0000256" key="9">
    <source>
        <dbReference type="ARBA" id="ARBA00023219"/>
    </source>
</evidence>
<dbReference type="EMBL" id="LR778216">
    <property type="protein sequence ID" value="CAB1282944.1"/>
    <property type="molecule type" value="Genomic_DNA"/>
</dbReference>
<evidence type="ECO:0000313" key="12">
    <source>
        <dbReference type="EMBL" id="CAB1282944.1"/>
    </source>
</evidence>
<dbReference type="GO" id="GO:0044423">
    <property type="term" value="C:virion component"/>
    <property type="evidence" value="ECO:0007669"/>
    <property type="project" value="UniProtKB-KW"/>
</dbReference>
<keyword evidence="4" id="KW-1162">Viral penetration into host cytoplasm</keyword>
<keyword evidence="8" id="KW-1171">Viral genome ejection through host cell envelope</keyword>
<keyword evidence="5" id="KW-1188">Viral release from host cell</keyword>
<keyword evidence="3" id="KW-1244">Viral short tail ejection system</keyword>
<comment type="subcellular location">
    <subcellularLocation>
        <location evidence="2">Virion</location>
    </subcellularLocation>
</comment>
<evidence type="ECO:0000256" key="8">
    <source>
        <dbReference type="ARBA" id="ARBA00023009"/>
    </source>
</evidence>
<keyword evidence="11" id="KW-0175">Coiled coil</keyword>
<evidence type="ECO:0000256" key="4">
    <source>
        <dbReference type="ARBA" id="ARBA00022595"/>
    </source>
</evidence>
<keyword evidence="6" id="KW-0946">Virion</keyword>
<dbReference type="Pfam" id="PF12236">
    <property type="entry name" value="Head-tail_con"/>
    <property type="match status" value="1"/>
</dbReference>
<name>A0A6F8ZL37_9CAUD</name>
<accession>A0A6F8ZL37</accession>
<dbReference type="InterPro" id="IPR020991">
    <property type="entry name" value="Connector_podovirus"/>
</dbReference>
<evidence type="ECO:0000256" key="6">
    <source>
        <dbReference type="ARBA" id="ARBA00022844"/>
    </source>
</evidence>
<evidence type="ECO:0000256" key="1">
    <source>
        <dbReference type="ARBA" id="ARBA00003421"/>
    </source>
</evidence>
<evidence type="ECO:0000256" key="2">
    <source>
        <dbReference type="ARBA" id="ARBA00004328"/>
    </source>
</evidence>
<protein>
    <submittedName>
        <fullName evidence="12">Phage collar head-tail connector</fullName>
    </submittedName>
</protein>
<evidence type="ECO:0000256" key="5">
    <source>
        <dbReference type="ARBA" id="ARBA00022612"/>
    </source>
</evidence>
<dbReference type="GO" id="GO:0099002">
    <property type="term" value="P:symbiont genome ejection through host cell envelope, short tail mechanism"/>
    <property type="evidence" value="ECO:0007669"/>
    <property type="project" value="UniProtKB-KW"/>
</dbReference>
<keyword evidence="10" id="KW-1160">Virus entry into host cell</keyword>
<keyword evidence="9" id="KW-0231">Viral genome packaging</keyword>
<comment type="function">
    <text evidence="1">Forms the portal vertex of the capsid. This portal plays critical roles in head assembly, genome packaging, neck/tail attachment, and genome ejection. The portal protein multimerizes as a single ring-shaped homododecamer arranged around a central channel.</text>
</comment>
<keyword evidence="7" id="KW-0118">Viral capsid assembly</keyword>
<feature type="coiled-coil region" evidence="11">
    <location>
        <begin position="352"/>
        <end position="379"/>
    </location>
</feature>
<reference evidence="12 13" key="1">
    <citation type="submission" date="2020-03" db="EMBL/GenBank/DDBJ databases">
        <authorList>
            <person name="Ansaldi M."/>
            <person name="Clavijo F."/>
        </authorList>
    </citation>
    <scope>NUCLEOTIDE SEQUENCE [LARGE SCALE GENOMIC DNA]</scope>
</reference>
<sequence length="528" mass="58385">MHADTASGRWSELDSDRQTFITRCEKYSAFTIPKICLPEGYNQNNDELQHDYQSVGAQAVNHLSNKLMLALFAPSRPFFRLDPSDKLLAQMSELGMSRDDLNNQLSTAEQSAIKELDRRSIRPKMYDAMKHIIITGNALLVMGKDSMRVLGLKNYVVKRDTDGMVLEIVTKECVDKQGLDPKVVAELGEKLTCSPDGKVDLYKWIKRREDGDYELTTWVGADKLSDKFDGKWPANKMPYRAITWDLASGDDYGTGLVEDYAGDFASLSIMSKATVQAAILASEFRWLVNPAGMTQPEDLEKSENGAALPGVQGDISLVQSDKSADLQVNVNIAQEYIQRIGMGFLLASATTRNAERVTAEEIRRNAEELENSLGGAYSRIAVDVQMPMAYWLMDMSGKKIAGTDIEPTIVTGLAALSRSGDRDNLVLFLQDVTMLSSLPPDLRNRMRIGAIQSAFASARGLNVSQYLLTEAEFQQQQAAQIREQMAMELANRMPIANPDGIDASQALIASRAAQTAESARAEQVARQE</sequence>